<dbReference type="PANTHER" id="PTHR10083:SF374">
    <property type="entry name" value="BPTI_KUNITZ INHIBITOR DOMAIN-CONTAINING PROTEIN"/>
    <property type="match status" value="1"/>
</dbReference>
<dbReference type="Ensembl" id="ENSXCOT00000028195.1">
    <property type="protein sequence ID" value="ENSXCOP00000027859.1"/>
    <property type="gene ID" value="ENSXCOG00000020775.1"/>
</dbReference>
<reference evidence="3" key="2">
    <citation type="submission" date="2025-09" db="UniProtKB">
        <authorList>
            <consortium name="Ensembl"/>
        </authorList>
    </citation>
    <scope>IDENTIFICATION</scope>
</reference>
<dbReference type="InterPro" id="IPR036880">
    <property type="entry name" value="Kunitz_BPTI_sf"/>
</dbReference>
<evidence type="ECO:0000259" key="2">
    <source>
        <dbReference type="PROSITE" id="PS50279"/>
    </source>
</evidence>
<dbReference type="PROSITE" id="PS50279">
    <property type="entry name" value="BPTI_KUNITZ_2"/>
    <property type="match status" value="1"/>
</dbReference>
<keyword evidence="1" id="KW-1015">Disulfide bond</keyword>
<accession>A0A3B5MTX3</accession>
<evidence type="ECO:0000256" key="1">
    <source>
        <dbReference type="ARBA" id="ARBA00023157"/>
    </source>
</evidence>
<dbReference type="GO" id="GO:0004867">
    <property type="term" value="F:serine-type endopeptidase inhibitor activity"/>
    <property type="evidence" value="ECO:0007669"/>
    <property type="project" value="InterPro"/>
</dbReference>
<protein>
    <recommendedName>
        <fullName evidence="2">BPTI/Kunitz inhibitor domain-containing protein</fullName>
    </recommendedName>
</protein>
<sequence>QYAGAQLLLASVVEQLAVSAQPRRPDVCLLAKNSGGCRKPSVLWYHDARTGRCALFLYNGCGGNQNRFRTRERCSGRVPVRVGSSDVVCP</sequence>
<keyword evidence="4" id="KW-1185">Reference proteome</keyword>
<dbReference type="SMART" id="SM00131">
    <property type="entry name" value="KU"/>
    <property type="match status" value="1"/>
</dbReference>
<dbReference type="AlphaFoldDB" id="A0A3B5MTX3"/>
<evidence type="ECO:0000313" key="4">
    <source>
        <dbReference type="Proteomes" id="UP000261380"/>
    </source>
</evidence>
<dbReference type="Gene3D" id="4.10.410.10">
    <property type="entry name" value="Pancreatic trypsin inhibitor Kunitz domain"/>
    <property type="match status" value="1"/>
</dbReference>
<dbReference type="Proteomes" id="UP000261380">
    <property type="component" value="Unplaced"/>
</dbReference>
<dbReference type="InterPro" id="IPR020901">
    <property type="entry name" value="Prtase_inh_Kunz-CS"/>
</dbReference>
<dbReference type="SUPFAM" id="SSF57362">
    <property type="entry name" value="BPTI-like"/>
    <property type="match status" value="1"/>
</dbReference>
<dbReference type="GeneTree" id="ENSGT01130000279005"/>
<name>A0A3B5MTX3_9TELE</name>
<organism evidence="3 4">
    <name type="scientific">Xiphophorus couchianus</name>
    <name type="common">Monterrey platyfish</name>
    <dbReference type="NCBI Taxonomy" id="32473"/>
    <lineage>
        <taxon>Eukaryota</taxon>
        <taxon>Metazoa</taxon>
        <taxon>Chordata</taxon>
        <taxon>Craniata</taxon>
        <taxon>Vertebrata</taxon>
        <taxon>Euteleostomi</taxon>
        <taxon>Actinopterygii</taxon>
        <taxon>Neopterygii</taxon>
        <taxon>Teleostei</taxon>
        <taxon>Neoteleostei</taxon>
        <taxon>Acanthomorphata</taxon>
        <taxon>Ovalentaria</taxon>
        <taxon>Atherinomorphae</taxon>
        <taxon>Cyprinodontiformes</taxon>
        <taxon>Poeciliidae</taxon>
        <taxon>Poeciliinae</taxon>
        <taxon>Xiphophorus</taxon>
    </lineage>
</organism>
<reference evidence="3" key="1">
    <citation type="submission" date="2025-08" db="UniProtKB">
        <authorList>
            <consortium name="Ensembl"/>
        </authorList>
    </citation>
    <scope>IDENTIFICATION</scope>
</reference>
<dbReference type="InterPro" id="IPR050098">
    <property type="entry name" value="TFPI/VKTCI-like"/>
</dbReference>
<dbReference type="PRINTS" id="PR00759">
    <property type="entry name" value="BASICPTASE"/>
</dbReference>
<proteinExistence type="predicted"/>
<dbReference type="GO" id="GO:0005615">
    <property type="term" value="C:extracellular space"/>
    <property type="evidence" value="ECO:0007669"/>
    <property type="project" value="TreeGrafter"/>
</dbReference>
<dbReference type="InterPro" id="IPR002223">
    <property type="entry name" value="Kunitz_BPTI"/>
</dbReference>
<dbReference type="PANTHER" id="PTHR10083">
    <property type="entry name" value="KUNITZ-TYPE PROTEASE INHIBITOR-RELATED"/>
    <property type="match status" value="1"/>
</dbReference>
<dbReference type="PROSITE" id="PS00280">
    <property type="entry name" value="BPTI_KUNITZ_1"/>
    <property type="match status" value="1"/>
</dbReference>
<evidence type="ECO:0000313" key="3">
    <source>
        <dbReference type="Ensembl" id="ENSXCOP00000027859.1"/>
    </source>
</evidence>
<feature type="domain" description="BPTI/Kunitz inhibitor" evidence="2">
    <location>
        <begin position="28"/>
        <end position="78"/>
    </location>
</feature>
<dbReference type="Pfam" id="PF00014">
    <property type="entry name" value="Kunitz_BPTI"/>
    <property type="match status" value="1"/>
</dbReference>